<proteinExistence type="predicted"/>
<feature type="region of interest" description="Disordered" evidence="1">
    <location>
        <begin position="31"/>
        <end position="52"/>
    </location>
</feature>
<evidence type="ECO:0000313" key="3">
    <source>
        <dbReference type="Proteomes" id="UP001287286"/>
    </source>
</evidence>
<dbReference type="EMBL" id="JAWRVI010000057">
    <property type="protein sequence ID" value="KAK4083344.1"/>
    <property type="molecule type" value="Genomic_DNA"/>
</dbReference>
<keyword evidence="3" id="KW-1185">Reference proteome</keyword>
<comment type="caution">
    <text evidence="2">The sequence shown here is derived from an EMBL/GenBank/DDBJ whole genome shotgun (WGS) entry which is preliminary data.</text>
</comment>
<protein>
    <submittedName>
        <fullName evidence="2">Uncharacterized protein</fullName>
    </submittedName>
</protein>
<reference evidence="2 3" key="1">
    <citation type="journal article" date="2024" name="Microbiol. Resour. Announc.">
        <title>Genome annotations for the ascomycete fungi Trichoderma harzianum, Trichoderma aggressivum, and Purpureocillium lilacinum.</title>
        <authorList>
            <person name="Beijen E.P.W."/>
            <person name="Ohm R.A."/>
        </authorList>
    </citation>
    <scope>NUCLEOTIDE SEQUENCE [LARGE SCALE GENOMIC DNA]</scope>
    <source>
        <strain evidence="2 3">CBS 150709</strain>
    </source>
</reference>
<feature type="compositionally biased region" description="Polar residues" evidence="1">
    <location>
        <begin position="571"/>
        <end position="583"/>
    </location>
</feature>
<gene>
    <name evidence="2" type="ORF">Purlil1_10755</name>
</gene>
<feature type="compositionally biased region" description="Basic and acidic residues" evidence="1">
    <location>
        <begin position="325"/>
        <end position="339"/>
    </location>
</feature>
<sequence>MRCAALLMAPLAQPVHIARCILARGVRRAPGGLGDVRRQSGTSKGPPLDAEDDAFSWPPSIGNTHQVALTVHGPARRLARASMSVCLPVRASPLSSRFSLRRRRAEVGGDGASGGKARAGASEEAKGWGRRWESRWTRQALVEKSAFATLIDGKYELLGPRGGCRTGAFEFAVKLELSKAIDERVARGFRRLLWREAAMSVAAGRGGKDGQSWHRNYANWFFKHVGRGSTDRILLAMTGRDAWVNVVGRGWQRNGCPGRGRTPASWQPWAGGMRQSRTGGCEFGKQTAHRSVARSPGRLSHIAVMQMLAVLRRRDAIRPRRCRYRRTDNGGERETERETATSIAAPAAPAAACSSAGTGCVSAATNAERRGQPCRVDGQVDAHAGRDSPEGPPCGAAFDCALAPAALERHDGFAALPCHALQCAAMRSGAGAERLHGAGCTAAARCSWTRWLRNRWVGNASCCWLCCPVVVVAGWLLPGRRPQTRLAASFVRRAAPRLWFRVTTLGEHDVTGHPRVWSPRAANDNGIWKRAHDGKVTARVHIEMRAFADWHCGERKDKQSKAMRPTVGSHKATTTAHHSGQSHTRCRTLGDRGCRRCRTEAIAIGNTFTNDHGKARGGRDRDAKPPPQPWAPASYCGCCCCFAARHGQSACSLASRLREQPLLSHAARIGSPEAKRNKNIPPRDALRTPCRPVSAALHRALHRTRGQADE</sequence>
<accession>A0ABR0BLQ3</accession>
<evidence type="ECO:0000313" key="2">
    <source>
        <dbReference type="EMBL" id="KAK4083344.1"/>
    </source>
</evidence>
<organism evidence="2 3">
    <name type="scientific">Purpureocillium lilacinum</name>
    <name type="common">Paecilomyces lilacinus</name>
    <dbReference type="NCBI Taxonomy" id="33203"/>
    <lineage>
        <taxon>Eukaryota</taxon>
        <taxon>Fungi</taxon>
        <taxon>Dikarya</taxon>
        <taxon>Ascomycota</taxon>
        <taxon>Pezizomycotina</taxon>
        <taxon>Sordariomycetes</taxon>
        <taxon>Hypocreomycetidae</taxon>
        <taxon>Hypocreales</taxon>
        <taxon>Ophiocordycipitaceae</taxon>
        <taxon>Purpureocillium</taxon>
    </lineage>
</organism>
<dbReference type="Proteomes" id="UP001287286">
    <property type="component" value="Unassembled WGS sequence"/>
</dbReference>
<feature type="region of interest" description="Disordered" evidence="1">
    <location>
        <begin position="322"/>
        <end position="345"/>
    </location>
</feature>
<evidence type="ECO:0000256" key="1">
    <source>
        <dbReference type="SAM" id="MobiDB-lite"/>
    </source>
</evidence>
<feature type="region of interest" description="Disordered" evidence="1">
    <location>
        <begin position="558"/>
        <end position="588"/>
    </location>
</feature>
<name>A0ABR0BLQ3_PURLI</name>